<evidence type="ECO:0000313" key="3">
    <source>
        <dbReference type="Proteomes" id="UP000070700"/>
    </source>
</evidence>
<feature type="compositionally biased region" description="Basic residues" evidence="1">
    <location>
        <begin position="191"/>
        <end position="200"/>
    </location>
</feature>
<dbReference type="AlphaFoldDB" id="A0A132B456"/>
<dbReference type="EMBL" id="KQ947441">
    <property type="protein sequence ID" value="KUJ07198.1"/>
    <property type="molecule type" value="Genomic_DNA"/>
</dbReference>
<dbReference type="InParanoid" id="A0A132B456"/>
<feature type="compositionally biased region" description="Basic and acidic residues" evidence="1">
    <location>
        <begin position="129"/>
        <end position="153"/>
    </location>
</feature>
<evidence type="ECO:0000256" key="1">
    <source>
        <dbReference type="SAM" id="MobiDB-lite"/>
    </source>
</evidence>
<name>A0A132B456_MOLSC</name>
<dbReference type="Proteomes" id="UP000070700">
    <property type="component" value="Unassembled WGS sequence"/>
</dbReference>
<gene>
    <name evidence="2" type="ORF">LY89DRAFT_743198</name>
</gene>
<sequence>MAKSKQPLHGSTAIKNIVKQAKVEKARRMSYAGDAKKYSAIREYGNGLKEAFNEVLTANDATGKEAAIAEADKIYHPKARVDDTENGADHMPVQQPLDLVVPEKQDTARELRMQVREGKRSQLTQESQAKLEKLRAEREEKARKRKKAMEEKLAFPSVPQENAAPISTAAAKRKSNNAAKPKAAPAPKTGAIRKPRKSNKKISTATPFENLVMRPKAQPKSTSVKKEQRNKAPRTGSSAMTSSLPTVDDVEEEVEFPGLVYRTKPKE</sequence>
<evidence type="ECO:0000313" key="2">
    <source>
        <dbReference type="EMBL" id="KUJ07198.1"/>
    </source>
</evidence>
<dbReference type="KEGG" id="psco:LY89DRAFT_743198"/>
<dbReference type="GeneID" id="28830656"/>
<feature type="region of interest" description="Disordered" evidence="1">
    <location>
        <begin position="115"/>
        <end position="251"/>
    </location>
</feature>
<protein>
    <submittedName>
        <fullName evidence="2">Uncharacterized protein</fullName>
    </submittedName>
</protein>
<reference evidence="2 3" key="1">
    <citation type="submission" date="2015-10" db="EMBL/GenBank/DDBJ databases">
        <title>Full genome of DAOMC 229536 Phialocephala scopiformis, a fungal endophyte of spruce producing the potent anti-insectan compound rugulosin.</title>
        <authorList>
            <consortium name="DOE Joint Genome Institute"/>
            <person name="Walker A.K."/>
            <person name="Frasz S.L."/>
            <person name="Seifert K.A."/>
            <person name="Miller J.D."/>
            <person name="Mondo S.J."/>
            <person name="Labutti K."/>
            <person name="Lipzen A."/>
            <person name="Dockter R."/>
            <person name="Kennedy M."/>
            <person name="Grigoriev I.V."/>
            <person name="Spatafora J.W."/>
        </authorList>
    </citation>
    <scope>NUCLEOTIDE SEQUENCE [LARGE SCALE GENOMIC DNA]</scope>
    <source>
        <strain evidence="2 3">CBS 120377</strain>
    </source>
</reference>
<proteinExistence type="predicted"/>
<feature type="compositionally biased region" description="Low complexity" evidence="1">
    <location>
        <begin position="176"/>
        <end position="188"/>
    </location>
</feature>
<feature type="region of interest" description="Disordered" evidence="1">
    <location>
        <begin position="82"/>
        <end position="101"/>
    </location>
</feature>
<keyword evidence="3" id="KW-1185">Reference proteome</keyword>
<accession>A0A132B456</accession>
<organism evidence="2 3">
    <name type="scientific">Mollisia scopiformis</name>
    <name type="common">Conifer needle endophyte fungus</name>
    <name type="synonym">Phialocephala scopiformis</name>
    <dbReference type="NCBI Taxonomy" id="149040"/>
    <lineage>
        <taxon>Eukaryota</taxon>
        <taxon>Fungi</taxon>
        <taxon>Dikarya</taxon>
        <taxon>Ascomycota</taxon>
        <taxon>Pezizomycotina</taxon>
        <taxon>Leotiomycetes</taxon>
        <taxon>Helotiales</taxon>
        <taxon>Mollisiaceae</taxon>
        <taxon>Mollisia</taxon>
    </lineage>
</organism>
<dbReference type="RefSeq" id="XP_018061553.1">
    <property type="nucleotide sequence ID" value="XM_018220930.1"/>
</dbReference>
<feature type="compositionally biased region" description="Polar residues" evidence="1">
    <location>
        <begin position="235"/>
        <end position="245"/>
    </location>
</feature>